<proteinExistence type="predicted"/>
<dbReference type="PANTHER" id="PTHR33639:SF2">
    <property type="entry name" value="DUF393 DOMAIN-CONTAINING PROTEIN"/>
    <property type="match status" value="1"/>
</dbReference>
<comment type="caution">
    <text evidence="1">The sequence shown here is derived from an EMBL/GenBank/DDBJ whole genome shotgun (WGS) entry which is preliminary data.</text>
</comment>
<dbReference type="PANTHER" id="PTHR33639">
    <property type="entry name" value="THIOL-DISULFIDE OXIDOREDUCTASE DCC"/>
    <property type="match status" value="1"/>
</dbReference>
<dbReference type="InterPro" id="IPR007263">
    <property type="entry name" value="DCC1-like"/>
</dbReference>
<gene>
    <name evidence="1" type="ORF">IFO71_09540</name>
</gene>
<accession>A0AAW3ZLC9</accession>
<dbReference type="InterPro" id="IPR052927">
    <property type="entry name" value="DCC_oxidoreductase"/>
</dbReference>
<evidence type="ECO:0000313" key="2">
    <source>
        <dbReference type="Proteomes" id="UP000613768"/>
    </source>
</evidence>
<dbReference type="Pfam" id="PF04134">
    <property type="entry name" value="DCC1-like"/>
    <property type="match status" value="1"/>
</dbReference>
<organism evidence="1 2">
    <name type="scientific">Pseudomarimonas arenosa</name>
    <dbReference type="NCBI Taxonomy" id="2774145"/>
    <lineage>
        <taxon>Bacteria</taxon>
        <taxon>Pseudomonadati</taxon>
        <taxon>Pseudomonadota</taxon>
        <taxon>Gammaproteobacteria</taxon>
        <taxon>Lysobacterales</taxon>
        <taxon>Lysobacteraceae</taxon>
        <taxon>Pseudomarimonas</taxon>
    </lineage>
</organism>
<dbReference type="EMBL" id="JACYTR010000015">
    <property type="protein sequence ID" value="MBD8525987.1"/>
    <property type="molecule type" value="Genomic_DNA"/>
</dbReference>
<dbReference type="AlphaFoldDB" id="A0AAW3ZLC9"/>
<dbReference type="Proteomes" id="UP000613768">
    <property type="component" value="Unassembled WGS sequence"/>
</dbReference>
<sequence>MSTEPGVQAIIVFDGVCHLCNAWVQFLLRFDRAEQFRFASMQSDSGRRLLTEHGLNPDDPNSFLLLSEGRARTDSDAILHVLHLLGGVWRLSAVFRLIPVALRDPLYRWIARNRYRLFGRRDTCLLPTPETAQRFLH</sequence>
<protein>
    <submittedName>
        <fullName evidence="1">Thiol-disulfide oxidoreductase DCC family protein</fullName>
    </submittedName>
</protein>
<keyword evidence="2" id="KW-1185">Reference proteome</keyword>
<reference evidence="1 2" key="1">
    <citation type="submission" date="2020-09" db="EMBL/GenBank/DDBJ databases">
        <title>Pseudoxanthomonas sp. CAU 1598 isolated from sand of Yaerae Beach.</title>
        <authorList>
            <person name="Kim W."/>
        </authorList>
    </citation>
    <scope>NUCLEOTIDE SEQUENCE [LARGE SCALE GENOMIC DNA]</scope>
    <source>
        <strain evidence="1 2">CAU 1598</strain>
    </source>
</reference>
<evidence type="ECO:0000313" key="1">
    <source>
        <dbReference type="EMBL" id="MBD8525987.1"/>
    </source>
</evidence>
<dbReference type="RefSeq" id="WP_192029406.1">
    <property type="nucleotide sequence ID" value="NZ_JACYTR010000015.1"/>
</dbReference>
<dbReference type="GO" id="GO:0015035">
    <property type="term" value="F:protein-disulfide reductase activity"/>
    <property type="evidence" value="ECO:0007669"/>
    <property type="project" value="InterPro"/>
</dbReference>
<name>A0AAW3ZLC9_9GAMM</name>